<dbReference type="AlphaFoldDB" id="A0A1Y5TBP3"/>
<dbReference type="Proteomes" id="UP000193870">
    <property type="component" value="Unassembled WGS sequence"/>
</dbReference>
<organism evidence="5 6">
    <name type="scientific">Palleronia marisminoris</name>
    <dbReference type="NCBI Taxonomy" id="315423"/>
    <lineage>
        <taxon>Bacteria</taxon>
        <taxon>Pseudomonadati</taxon>
        <taxon>Pseudomonadota</taxon>
        <taxon>Alphaproteobacteria</taxon>
        <taxon>Rhodobacterales</taxon>
        <taxon>Roseobacteraceae</taxon>
        <taxon>Palleronia</taxon>
    </lineage>
</organism>
<reference evidence="5 6" key="1">
    <citation type="submission" date="2017-03" db="EMBL/GenBank/DDBJ databases">
        <authorList>
            <person name="Afonso C.L."/>
            <person name="Miller P.J."/>
            <person name="Scott M.A."/>
            <person name="Spackman E."/>
            <person name="Goraichik I."/>
            <person name="Dimitrov K.M."/>
            <person name="Suarez D.L."/>
            <person name="Swayne D.E."/>
        </authorList>
    </citation>
    <scope>NUCLEOTIDE SEQUENCE [LARGE SCALE GENOMIC DNA]</scope>
    <source>
        <strain evidence="5 6">CECT 7066</strain>
    </source>
</reference>
<keyword evidence="3 5" id="KW-0808">Transferase</keyword>
<dbReference type="InterPro" id="IPR001296">
    <property type="entry name" value="Glyco_trans_1"/>
</dbReference>
<dbReference type="EMBL" id="FWFV01000009">
    <property type="protein sequence ID" value="SLN60333.1"/>
    <property type="molecule type" value="Genomic_DNA"/>
</dbReference>
<dbReference type="STRING" id="315423.SAMN04488020_11096"/>
<dbReference type="SUPFAM" id="SSF53756">
    <property type="entry name" value="UDP-Glycosyltransferase/glycogen phosphorylase"/>
    <property type="match status" value="1"/>
</dbReference>
<comment type="similarity">
    <text evidence="1">Belongs to the glycosyltransferase group 1 family. Glycosyltransferase 4 subfamily.</text>
</comment>
<dbReference type="PANTHER" id="PTHR12526">
    <property type="entry name" value="GLYCOSYLTRANSFERASE"/>
    <property type="match status" value="1"/>
</dbReference>
<evidence type="ECO:0000313" key="6">
    <source>
        <dbReference type="Proteomes" id="UP000193870"/>
    </source>
</evidence>
<dbReference type="RefSeq" id="WP_085854978.1">
    <property type="nucleotide sequence ID" value="NZ_FOPF01000010.1"/>
</dbReference>
<gene>
    <name evidence="5" type="primary">glgA</name>
    <name evidence="5" type="ORF">PAM7066_02982</name>
</gene>
<accession>A0A1Y5TBP3</accession>
<dbReference type="PANTHER" id="PTHR12526:SF640">
    <property type="entry name" value="COLANIC ACID BIOSYNTHESIS GLYCOSYLTRANSFERASE WCAL-RELATED"/>
    <property type="match status" value="1"/>
</dbReference>
<dbReference type="OrthoDB" id="5490290at2"/>
<dbReference type="EC" id="2.4.1.21" evidence="5"/>
<evidence type="ECO:0000256" key="1">
    <source>
        <dbReference type="ARBA" id="ARBA00009481"/>
    </source>
</evidence>
<name>A0A1Y5TBP3_9RHOB</name>
<evidence type="ECO:0000256" key="2">
    <source>
        <dbReference type="ARBA" id="ARBA00022676"/>
    </source>
</evidence>
<feature type="domain" description="Glycosyl transferase family 1" evidence="4">
    <location>
        <begin position="164"/>
        <end position="322"/>
    </location>
</feature>
<dbReference type="Pfam" id="PF00534">
    <property type="entry name" value="Glycos_transf_1"/>
    <property type="match status" value="1"/>
</dbReference>
<dbReference type="CDD" id="cd03801">
    <property type="entry name" value="GT4_PimA-like"/>
    <property type="match status" value="1"/>
</dbReference>
<evidence type="ECO:0000259" key="4">
    <source>
        <dbReference type="Pfam" id="PF00534"/>
    </source>
</evidence>
<keyword evidence="6" id="KW-1185">Reference proteome</keyword>
<dbReference type="Gene3D" id="3.40.50.2000">
    <property type="entry name" value="Glycogen Phosphorylase B"/>
    <property type="match status" value="2"/>
</dbReference>
<keyword evidence="2 5" id="KW-0328">Glycosyltransferase</keyword>
<protein>
    <submittedName>
        <fullName evidence="5">Capsular glucan synthase</fullName>
        <ecNumber evidence="5">2.4.1.21</ecNumber>
    </submittedName>
</protein>
<evidence type="ECO:0000313" key="5">
    <source>
        <dbReference type="EMBL" id="SLN60333.1"/>
    </source>
</evidence>
<proteinExistence type="inferred from homology"/>
<evidence type="ECO:0000256" key="3">
    <source>
        <dbReference type="ARBA" id="ARBA00022679"/>
    </source>
</evidence>
<dbReference type="GO" id="GO:0009011">
    <property type="term" value="F:alpha-1,4-glucan glucosyltransferase (ADP-glucose donor) activity"/>
    <property type="evidence" value="ECO:0007669"/>
    <property type="project" value="UniProtKB-EC"/>
</dbReference>
<sequence length="357" mass="38250">MPELFVTNYNARFTGVSSTAQRMAVHHLQRHDLALVGQPLPGLPDPITPRAARQLSRTPPKGRPFAIWHVRRDPEMISALYARDILRLPIRTVFTSAAKHRHGALPRWLIGRMDAVIATSPDAASFFPDVAATLPHGVDVDAYQPAANRCAAWESLGYGGTHGVAIIGRVRSSKGTDVFVDAMIRVMATDPGVHALIVGLAKPSEDAFVSDLHARIAAAGLGGRFHFTGALPLDHLRTEVLPALSLVVNVARYEPFGVVPIEGMAAGTPFVCSDTGHYRAFSDGGRTGLIVPTDDAEATAAAVGELLSDPDRIESMGRAARDKAVADHSIAREADGAAEIYERLWAGEDLAVHRPPL</sequence>